<dbReference type="SUPFAM" id="SSF88697">
    <property type="entry name" value="PUA domain-like"/>
    <property type="match status" value="1"/>
</dbReference>
<evidence type="ECO:0000259" key="1">
    <source>
        <dbReference type="SMART" id="SM01022"/>
    </source>
</evidence>
<evidence type="ECO:0000313" key="2">
    <source>
        <dbReference type="EMBL" id="SUN51188.1"/>
    </source>
</evidence>
<dbReference type="PIRSF" id="PIRSF021320">
    <property type="entry name" value="DUF984"/>
    <property type="match status" value="1"/>
</dbReference>
<accession>A0A380JX92</accession>
<dbReference type="Proteomes" id="UP000254797">
    <property type="component" value="Unassembled WGS sequence"/>
</dbReference>
<feature type="domain" description="ASCH" evidence="1">
    <location>
        <begin position="24"/>
        <end position="144"/>
    </location>
</feature>
<dbReference type="SMART" id="SM01022">
    <property type="entry name" value="ASCH"/>
    <property type="match status" value="1"/>
</dbReference>
<sequence>MTAEELWQTYQKINPGIGDEFDAWAFGVQPDLLAKLVLEGTKTATASAYDLYSLDQEPLPQVGTYDVVLDGQGQAVCIIQITKVEVLPFNQVSAEHAYKEGEGDRSLDWWRQAHQDFFQPYFEEAGLVFSEQSPIVLEEFQVVYPQLGD</sequence>
<dbReference type="AlphaFoldDB" id="A0A380JX92"/>
<protein>
    <submittedName>
        <fullName evidence="2">Cytoplasmic protein</fullName>
    </submittedName>
</protein>
<evidence type="ECO:0000313" key="3">
    <source>
        <dbReference type="Proteomes" id="UP000254797"/>
    </source>
</evidence>
<dbReference type="CDD" id="cd06553">
    <property type="entry name" value="ASCH_Ef3133_like"/>
    <property type="match status" value="1"/>
</dbReference>
<dbReference type="EMBL" id="UHFG01000004">
    <property type="protein sequence ID" value="SUN51188.1"/>
    <property type="molecule type" value="Genomic_DNA"/>
</dbReference>
<dbReference type="Gene3D" id="3.10.400.10">
    <property type="entry name" value="Sulfate adenylyltransferase"/>
    <property type="match status" value="1"/>
</dbReference>
<proteinExistence type="predicted"/>
<reference evidence="2 3" key="1">
    <citation type="submission" date="2018-06" db="EMBL/GenBank/DDBJ databases">
        <authorList>
            <consortium name="Pathogen Informatics"/>
            <person name="Doyle S."/>
        </authorList>
    </citation>
    <scope>NUCLEOTIDE SEQUENCE [LARGE SCALE GENOMIC DNA]</scope>
    <source>
        <strain evidence="2 3">NCTC4670</strain>
    </source>
</reference>
<dbReference type="InterPro" id="IPR009326">
    <property type="entry name" value="DUF984"/>
</dbReference>
<dbReference type="InterPro" id="IPR007374">
    <property type="entry name" value="ASCH_domain"/>
</dbReference>
<dbReference type="PANTHER" id="PTHR39203:SF1">
    <property type="entry name" value="CYTOPLASMIC PROTEIN"/>
    <property type="match status" value="1"/>
</dbReference>
<dbReference type="RefSeq" id="WP_003049860.1">
    <property type="nucleotide sequence ID" value="NZ_JAIEZU010000044.1"/>
</dbReference>
<gene>
    <name evidence="2" type="ORF">NCTC4670_01872</name>
</gene>
<name>A0A380JX92_STRDY</name>
<organism evidence="2 3">
    <name type="scientific">Streptococcus dysgalactiae subsp. dysgalactiae</name>
    <dbReference type="NCBI Taxonomy" id="99822"/>
    <lineage>
        <taxon>Bacteria</taxon>
        <taxon>Bacillati</taxon>
        <taxon>Bacillota</taxon>
        <taxon>Bacilli</taxon>
        <taxon>Lactobacillales</taxon>
        <taxon>Streptococcaceae</taxon>
        <taxon>Streptococcus</taxon>
    </lineage>
</organism>
<dbReference type="Pfam" id="PF04266">
    <property type="entry name" value="ASCH"/>
    <property type="match status" value="1"/>
</dbReference>
<dbReference type="PANTHER" id="PTHR39203">
    <property type="entry name" value="CYTOPLASMIC PROTEIN-RELATED"/>
    <property type="match status" value="1"/>
</dbReference>
<dbReference type="InterPro" id="IPR015947">
    <property type="entry name" value="PUA-like_sf"/>
</dbReference>